<feature type="compositionally biased region" description="Polar residues" evidence="1">
    <location>
        <begin position="1269"/>
        <end position="1281"/>
    </location>
</feature>
<feature type="region of interest" description="Disordered" evidence="1">
    <location>
        <begin position="1019"/>
        <end position="1042"/>
    </location>
</feature>
<feature type="region of interest" description="Disordered" evidence="1">
    <location>
        <begin position="850"/>
        <end position="869"/>
    </location>
</feature>
<proteinExistence type="predicted"/>
<feature type="compositionally biased region" description="Polar residues" evidence="1">
    <location>
        <begin position="859"/>
        <end position="869"/>
    </location>
</feature>
<sequence length="1281" mass="139578">MVSIGKPPPADPPCAWDELIPPLDSDERASPSRQLPDLTHDPSVSNFSIRNYVFHARNKDISTNWPFSMRNLQLCLKHGVKDPLPPFQFDDNATNQTFLRSPVKSSSSLEKEISGSNSTPVPLRLSKEDNTRSHNGISSDKDSPLMVGDVSQLVSELITTHGQLNSNSVSVNPVILPDTSHAKEAAGPTVAYKTATAIQPAGKKGRLPVKLGKNLERSSTECIASNGAAISEIMASKVCPVCKVFSSSSNTTLNAHIDQCLSEEPTPKWSAGSKLIRRRMKPRKTRLMVDIYETALPCTLEDLDRRNGSNWSTGMSLPSKDDVDEMGQRVSPVNHDDDVGAVYIDSNGTKLRILSRSSDSPPSSSTLGVSLRPRKRFKGNKNKFLLFKKKRRKKKAHKRHEYMEHASHSKEFHHQKARKHGSQDPRGQKKCNGLRGDGMDEPLLVPRSQGPLQPGISRTLEERTGSKMPVTLKKVMDKDKHPFQCTLHAARDMLMEGGRSYSANNVFSNEHDSDSSESPNNCERMRVPVIEGGSPRKMKLGNRMFHGPASSNREGSNLLTTRKRCNQFSDPFRFKEDGANFHGRDKLSVPSAGCGKSPMTAVASRTQAVRFSRGEKHVPSVCPMRTSKLDGAKGSSTTEQSKMCLVEQVKERGQGKDLDPSGTSPSGSFMGSFGQGTANLRHCDNAEGRNVELVSLSNKQLGKLSGIDFSMNESEDHCDDDMGGFNLRSKLGSDDNTLNFRKYLNLDTPIENRGLHDRSSTETYNGGLSHIDDPFPGIIDKDTVYGTNEQESDLKMDTDTHVREDYEVERILIPGPPGSFLPSPRALILEEFQGNSSLTTGQVLPSHELQDAANRDSSDSPVSATSTISDSVPVWPERKCVGTPMFVGHHEVHQEKASLDSSDSGSGFEPFALNSSFSLQPSTIGVSSERSIGKSMLFLKNDDQPCCCQRKERGSQGSAQSCLQSQLLKRRKLGSLTAIDLGKCPNQSPESIHEEGRSEVLLPRSAPLDAESAWERLSSVAVNPKGSTETGPKVSDGGNSVSTTPSICNPVLRLMGKNLMVINQEDASTPLGHSQPAGAWSKEPASSHVPAQTSISCGSIPTSSSGNQPALANKLPSMSVNWHSWGYANRTFSFPNQPPRSNVEVSNSRDSRPMKEIIVIDDTPEDEITAVAVNTIRQGGFSRERQTSIAPVAPFPMKTTAAYEPRLVGSFPLNYSRNTSFAHGPSSSHSGSGAVGVQWHPSFVGTGAFLQSRRLSSGPPTDTHIRTPMPSSSGLPQQIYQ</sequence>
<feature type="region of interest" description="Disordered" evidence="1">
    <location>
        <begin position="390"/>
        <end position="433"/>
    </location>
</feature>
<evidence type="ECO:0000313" key="2">
    <source>
        <dbReference type="EMBL" id="KAK4753367.1"/>
    </source>
</evidence>
<gene>
    <name evidence="2" type="ORF">SAY87_022165</name>
</gene>
<dbReference type="Proteomes" id="UP001345219">
    <property type="component" value="Chromosome 16"/>
</dbReference>
<evidence type="ECO:0000256" key="1">
    <source>
        <dbReference type="SAM" id="MobiDB-lite"/>
    </source>
</evidence>
<comment type="caution">
    <text evidence="2">The sequence shown here is derived from an EMBL/GenBank/DDBJ whole genome shotgun (WGS) entry which is preliminary data.</text>
</comment>
<feature type="region of interest" description="Disordered" evidence="1">
    <location>
        <begin position="101"/>
        <end position="143"/>
    </location>
</feature>
<keyword evidence="3" id="KW-1185">Reference proteome</keyword>
<accession>A0AAN7JUB3</accession>
<feature type="compositionally biased region" description="Basic and acidic residues" evidence="1">
    <location>
        <begin position="401"/>
        <end position="414"/>
    </location>
</feature>
<feature type="compositionally biased region" description="Pro residues" evidence="1">
    <location>
        <begin position="1"/>
        <end position="12"/>
    </location>
</feature>
<reference evidence="2 3" key="1">
    <citation type="journal article" date="2023" name="Hortic Res">
        <title>Pangenome of water caltrop reveals structural variations and asymmetric subgenome divergence after allopolyploidization.</title>
        <authorList>
            <person name="Zhang X."/>
            <person name="Chen Y."/>
            <person name="Wang L."/>
            <person name="Yuan Y."/>
            <person name="Fang M."/>
            <person name="Shi L."/>
            <person name="Lu R."/>
            <person name="Comes H.P."/>
            <person name="Ma Y."/>
            <person name="Chen Y."/>
            <person name="Huang G."/>
            <person name="Zhou Y."/>
            <person name="Zheng Z."/>
            <person name="Qiu Y."/>
        </authorList>
    </citation>
    <scope>NUCLEOTIDE SEQUENCE [LARGE SCALE GENOMIC DNA]</scope>
    <source>
        <tissue evidence="2">Roots</tissue>
    </source>
</reference>
<feature type="compositionally biased region" description="Low complexity" evidence="1">
    <location>
        <begin position="104"/>
        <end position="118"/>
    </location>
</feature>
<feature type="compositionally biased region" description="Low complexity" evidence="1">
    <location>
        <begin position="355"/>
        <end position="365"/>
    </location>
</feature>
<dbReference type="Gene3D" id="3.30.160.60">
    <property type="entry name" value="Classic Zinc Finger"/>
    <property type="match status" value="1"/>
</dbReference>
<dbReference type="EMBL" id="JAXIOK010000016">
    <property type="protein sequence ID" value="KAK4753367.1"/>
    <property type="molecule type" value="Genomic_DNA"/>
</dbReference>
<feature type="region of interest" description="Disordered" evidence="1">
    <location>
        <begin position="1068"/>
        <end position="1111"/>
    </location>
</feature>
<feature type="region of interest" description="Disordered" evidence="1">
    <location>
        <begin position="353"/>
        <end position="374"/>
    </location>
</feature>
<protein>
    <recommendedName>
        <fullName evidence="4">Hapless 8</fullName>
    </recommendedName>
</protein>
<feature type="region of interest" description="Disordered" evidence="1">
    <location>
        <begin position="1252"/>
        <end position="1281"/>
    </location>
</feature>
<feature type="region of interest" description="Disordered" evidence="1">
    <location>
        <begin position="1"/>
        <end position="41"/>
    </location>
</feature>
<dbReference type="PANTHER" id="PTHR35767:SF1">
    <property type="entry name" value="HAPLESS PROTEIN"/>
    <property type="match status" value="1"/>
</dbReference>
<feature type="compositionally biased region" description="Basic residues" evidence="1">
    <location>
        <begin position="390"/>
        <end position="400"/>
    </location>
</feature>
<evidence type="ECO:0000313" key="3">
    <source>
        <dbReference type="Proteomes" id="UP001345219"/>
    </source>
</evidence>
<evidence type="ECO:0008006" key="4">
    <source>
        <dbReference type="Google" id="ProtNLM"/>
    </source>
</evidence>
<feature type="region of interest" description="Disordered" evidence="1">
    <location>
        <begin position="619"/>
        <end position="639"/>
    </location>
</feature>
<feature type="compositionally biased region" description="Low complexity" evidence="1">
    <location>
        <begin position="1093"/>
        <end position="1106"/>
    </location>
</feature>
<organism evidence="2 3">
    <name type="scientific">Trapa incisa</name>
    <dbReference type="NCBI Taxonomy" id="236973"/>
    <lineage>
        <taxon>Eukaryota</taxon>
        <taxon>Viridiplantae</taxon>
        <taxon>Streptophyta</taxon>
        <taxon>Embryophyta</taxon>
        <taxon>Tracheophyta</taxon>
        <taxon>Spermatophyta</taxon>
        <taxon>Magnoliopsida</taxon>
        <taxon>eudicotyledons</taxon>
        <taxon>Gunneridae</taxon>
        <taxon>Pentapetalae</taxon>
        <taxon>rosids</taxon>
        <taxon>malvids</taxon>
        <taxon>Myrtales</taxon>
        <taxon>Lythraceae</taxon>
        <taxon>Trapa</taxon>
    </lineage>
</organism>
<dbReference type="PANTHER" id="PTHR35767">
    <property type="entry name" value="HAPLESS PROTEIN"/>
    <property type="match status" value="1"/>
</dbReference>
<name>A0AAN7JUB3_9MYRT</name>